<dbReference type="Proteomes" id="UP001075001">
    <property type="component" value="Unassembled WGS sequence"/>
</dbReference>
<keyword evidence="1" id="KW-0732">Signal</keyword>
<accession>A0ABT6EA66</accession>
<evidence type="ECO:0008006" key="4">
    <source>
        <dbReference type="Google" id="ProtNLM"/>
    </source>
</evidence>
<name>A0ABT6EA66_9ENTR</name>
<evidence type="ECO:0000313" key="3">
    <source>
        <dbReference type="Proteomes" id="UP001075001"/>
    </source>
</evidence>
<comment type="caution">
    <text evidence="2">The sequence shown here is derived from an EMBL/GenBank/DDBJ whole genome shotgun (WGS) entry which is preliminary data.</text>
</comment>
<dbReference type="EMBL" id="JAPQEX020000001">
    <property type="protein sequence ID" value="MDG1642291.1"/>
    <property type="molecule type" value="Genomic_DNA"/>
</dbReference>
<feature type="signal peptide" evidence="1">
    <location>
        <begin position="1"/>
        <end position="21"/>
    </location>
</feature>
<reference evidence="2" key="1">
    <citation type="submission" date="2023-03" db="EMBL/GenBank/DDBJ databases">
        <title>identification of new KPC variant in Klebsiella huaxiensis from the Hospital Sewage Samples in China.</title>
        <authorList>
            <person name="Wu Y."/>
        </authorList>
    </citation>
    <scope>NUCLEOTIDE SEQUENCE</scope>
    <source>
        <strain evidence="2">ZR-9</strain>
    </source>
</reference>
<keyword evidence="3" id="KW-1185">Reference proteome</keyword>
<feature type="chain" id="PRO_5046783075" description="DUF4431 domain-containing protein" evidence="1">
    <location>
        <begin position="22"/>
        <end position="379"/>
    </location>
</feature>
<evidence type="ECO:0000313" key="2">
    <source>
        <dbReference type="EMBL" id="MDG1642291.1"/>
    </source>
</evidence>
<protein>
    <recommendedName>
        <fullName evidence="4">DUF4431 domain-containing protein</fullName>
    </recommendedName>
</protein>
<gene>
    <name evidence="2" type="ORF">OXR69_010480</name>
</gene>
<proteinExistence type="predicted"/>
<dbReference type="RefSeq" id="WP_112216968.1">
    <property type="nucleotide sequence ID" value="NZ_CP036175.1"/>
</dbReference>
<sequence length="379" mass="42484">MNRSLHVILALLTLCSGSVFAAEPCTGKLEHAETGHDNSKLILSSAKLIESTERKAILDALRPQAASQAGQAVRIKVDRLNISNEWAILVGDIVASEGQKLDWLQAKECDADLDKMLWVILNKTAGQWRVKEMTICASEPPWWYFNDADLTLPCEVYAGLESPEEGQPFDDLAARCRAFRTQHSVAANPIKNAELSTQQKREVLRQFQLFQQALKTKNIAAVKSFIVFPLQWEWPAFWPEQDDNPPEAITEAIFDKHSAEILQEMRKLSSIPSDVLTLTIKEYRDNALSAKEQGRKYHPADGSDENRYYYEENGQKHFVNGTCDAVARAEFTDDGLFAGFGSGSNKQLPGLSELCEHSTNFEFVLLNNMLRLKSVSYAG</sequence>
<organism evidence="2 3">
    <name type="scientific">Klebsiella huaxiensis</name>
    <dbReference type="NCBI Taxonomy" id="2153354"/>
    <lineage>
        <taxon>Bacteria</taxon>
        <taxon>Pseudomonadati</taxon>
        <taxon>Pseudomonadota</taxon>
        <taxon>Gammaproteobacteria</taxon>
        <taxon>Enterobacterales</taxon>
        <taxon>Enterobacteriaceae</taxon>
        <taxon>Klebsiella/Raoultella group</taxon>
        <taxon>Klebsiella</taxon>
    </lineage>
</organism>
<evidence type="ECO:0000256" key="1">
    <source>
        <dbReference type="SAM" id="SignalP"/>
    </source>
</evidence>